<evidence type="ECO:0000313" key="3">
    <source>
        <dbReference type="Proteomes" id="UP000175968"/>
    </source>
</evidence>
<dbReference type="InterPro" id="IPR024623">
    <property type="entry name" value="YtxH"/>
</dbReference>
<reference evidence="2 3" key="1">
    <citation type="submission" date="2016-10" db="EMBL/GenBank/DDBJ databases">
        <title>Flavobacterium gilvum sp. nov., isolated from stream water.</title>
        <authorList>
            <person name="Shin S.-K."/>
            <person name="Cho Y.-J."/>
            <person name="Yi H."/>
        </authorList>
    </citation>
    <scope>NUCLEOTIDE SEQUENCE [LARGE SCALE GENOMIC DNA]</scope>
    <source>
        <strain evidence="2 3">EM1308</strain>
    </source>
</reference>
<dbReference type="InterPro" id="IPR052928">
    <property type="entry name" value="Desiccation-related_membrane"/>
</dbReference>
<keyword evidence="1" id="KW-0812">Transmembrane</keyword>
<evidence type="ECO:0008006" key="4">
    <source>
        <dbReference type="Google" id="ProtNLM"/>
    </source>
</evidence>
<gene>
    <name evidence="2" type="ORF">EM308_04235</name>
</gene>
<dbReference type="RefSeq" id="WP_035639882.1">
    <property type="nucleotide sequence ID" value="NZ_CP017479.1"/>
</dbReference>
<feature type="transmembrane region" description="Helical" evidence="1">
    <location>
        <begin position="6"/>
        <end position="27"/>
    </location>
</feature>
<evidence type="ECO:0000313" key="2">
    <source>
        <dbReference type="EMBL" id="AOW08774.1"/>
    </source>
</evidence>
<dbReference type="PANTHER" id="PTHR35792">
    <property type="entry name" value="GENERAL STRESS PROTEIN"/>
    <property type="match status" value="1"/>
</dbReference>
<keyword evidence="1" id="KW-0472">Membrane</keyword>
<accession>A0AAC9N5S9</accession>
<protein>
    <recommendedName>
        <fullName evidence="4">Gas vesicle protein</fullName>
    </recommendedName>
</protein>
<evidence type="ECO:0000256" key="1">
    <source>
        <dbReference type="SAM" id="Phobius"/>
    </source>
</evidence>
<organism evidence="2 3">
    <name type="scientific">Flavobacterium gilvum</name>
    <dbReference type="NCBI Taxonomy" id="1492737"/>
    <lineage>
        <taxon>Bacteria</taxon>
        <taxon>Pseudomonadati</taxon>
        <taxon>Bacteroidota</taxon>
        <taxon>Flavobacteriia</taxon>
        <taxon>Flavobacteriales</taxon>
        <taxon>Flavobacteriaceae</taxon>
        <taxon>Flavobacterium</taxon>
    </lineage>
</organism>
<sequence length="111" mass="12116">MSNNTGNTIVAILAGAAVGATLGILFAPDKGSKTREKIKDGLDEAKHNFQDKYHEVSDKLITKAKDLIGKDDVDGNYQNIVNSFSHKTEDAISFLENKLADLKLKNAKLQK</sequence>
<dbReference type="KEGG" id="fgl:EM308_04235"/>
<keyword evidence="1" id="KW-1133">Transmembrane helix</keyword>
<keyword evidence="3" id="KW-1185">Reference proteome</keyword>
<dbReference type="EMBL" id="CP017479">
    <property type="protein sequence ID" value="AOW08774.1"/>
    <property type="molecule type" value="Genomic_DNA"/>
</dbReference>
<proteinExistence type="predicted"/>
<name>A0AAC9N5S9_9FLAO</name>
<dbReference type="PANTHER" id="PTHR35792:SF2">
    <property type="entry name" value="GENERAL STRESS PROTEIN"/>
    <property type="match status" value="1"/>
</dbReference>
<dbReference type="AlphaFoldDB" id="A0AAC9N5S9"/>
<dbReference type="Pfam" id="PF12732">
    <property type="entry name" value="YtxH"/>
    <property type="match status" value="1"/>
</dbReference>
<dbReference type="Proteomes" id="UP000175968">
    <property type="component" value="Chromosome"/>
</dbReference>